<keyword evidence="2" id="KW-1185">Reference proteome</keyword>
<organism evidence="1 2">
    <name type="scientific">Parelaphostrongylus tenuis</name>
    <name type="common">Meningeal worm</name>
    <dbReference type="NCBI Taxonomy" id="148309"/>
    <lineage>
        <taxon>Eukaryota</taxon>
        <taxon>Metazoa</taxon>
        <taxon>Ecdysozoa</taxon>
        <taxon>Nematoda</taxon>
        <taxon>Chromadorea</taxon>
        <taxon>Rhabditida</taxon>
        <taxon>Rhabditina</taxon>
        <taxon>Rhabditomorpha</taxon>
        <taxon>Strongyloidea</taxon>
        <taxon>Metastrongylidae</taxon>
        <taxon>Parelaphostrongylus</taxon>
    </lineage>
</organism>
<evidence type="ECO:0000313" key="1">
    <source>
        <dbReference type="EMBL" id="KAJ1359602.1"/>
    </source>
</evidence>
<accession>A0AAD5N1W1</accession>
<sequence>MREKCVQNDSMLPPFSRIMFTSSVLAISPLDEICSRPPELHIEISNAGWCYLRPGSVLKDESTTMMIAVDRIVCQKFLNSHKCQLIV</sequence>
<comment type="caution">
    <text evidence="1">The sequence shown here is derived from an EMBL/GenBank/DDBJ whole genome shotgun (WGS) entry which is preliminary data.</text>
</comment>
<dbReference type="AlphaFoldDB" id="A0AAD5N1W1"/>
<dbReference type="Proteomes" id="UP001196413">
    <property type="component" value="Unassembled WGS sequence"/>
</dbReference>
<protein>
    <submittedName>
        <fullName evidence="1">Uncharacterized protein</fullName>
    </submittedName>
</protein>
<gene>
    <name evidence="1" type="ORF">KIN20_018371</name>
</gene>
<name>A0AAD5N1W1_PARTN</name>
<proteinExistence type="predicted"/>
<reference evidence="1" key="1">
    <citation type="submission" date="2021-06" db="EMBL/GenBank/DDBJ databases">
        <title>Parelaphostrongylus tenuis whole genome reference sequence.</title>
        <authorList>
            <person name="Garwood T.J."/>
            <person name="Larsen P.A."/>
            <person name="Fountain-Jones N.M."/>
            <person name="Garbe J.R."/>
            <person name="Macchietto M.G."/>
            <person name="Kania S.A."/>
            <person name="Gerhold R.W."/>
            <person name="Richards J.E."/>
            <person name="Wolf T.M."/>
        </authorList>
    </citation>
    <scope>NUCLEOTIDE SEQUENCE</scope>
    <source>
        <strain evidence="1">MNPRO001-30</strain>
        <tissue evidence="1">Meninges</tissue>
    </source>
</reference>
<evidence type="ECO:0000313" key="2">
    <source>
        <dbReference type="Proteomes" id="UP001196413"/>
    </source>
</evidence>
<dbReference type="EMBL" id="JAHQIW010003651">
    <property type="protein sequence ID" value="KAJ1359602.1"/>
    <property type="molecule type" value="Genomic_DNA"/>
</dbReference>